<dbReference type="EMBL" id="JAIRAU010000043">
    <property type="protein sequence ID" value="MBZ5713546.1"/>
    <property type="molecule type" value="Genomic_DNA"/>
</dbReference>
<keyword evidence="3" id="KW-1185">Reference proteome</keyword>
<dbReference type="InterPro" id="IPR025497">
    <property type="entry name" value="PatA-like_N"/>
</dbReference>
<protein>
    <submittedName>
        <fullName evidence="2">DUF4388 domain-containing protein</fullName>
    </submittedName>
</protein>
<evidence type="ECO:0000259" key="1">
    <source>
        <dbReference type="Pfam" id="PF14332"/>
    </source>
</evidence>
<comment type="caution">
    <text evidence="2">The sequence shown here is derived from an EMBL/GenBank/DDBJ whole genome shotgun (WGS) entry which is preliminary data.</text>
</comment>
<organism evidence="2 3">
    <name type="scientific">Nannocystis pusilla</name>
    <dbReference type="NCBI Taxonomy" id="889268"/>
    <lineage>
        <taxon>Bacteria</taxon>
        <taxon>Pseudomonadati</taxon>
        <taxon>Myxococcota</taxon>
        <taxon>Polyangia</taxon>
        <taxon>Nannocystales</taxon>
        <taxon>Nannocystaceae</taxon>
        <taxon>Nannocystis</taxon>
    </lineage>
</organism>
<dbReference type="InterPro" id="IPR037257">
    <property type="entry name" value="T2SS_E_N_sf"/>
</dbReference>
<gene>
    <name evidence="2" type="ORF">K7C98_30300</name>
</gene>
<dbReference type="RefSeq" id="WP_224195284.1">
    <property type="nucleotide sequence ID" value="NZ_JAIRAU010000043.1"/>
</dbReference>
<accession>A0ABS7TZG3</accession>
<sequence length="418" mass="47007">MRKPQDDLVFIDERGVAQPHGDHASTQMRARAGAYRLMPTPNHVVFMRYTGQDGRRDEEDGAIVRLAGEITHPGTMCDVIALIAQANWRGELTVRDGEHVRSIFIDSGNAVCATSDVDEERFGKIMYRFGAIDEFQLRHTLDKQKESGLRFGDMAVELGISNHSQVYHYLGKQAEEIVLASMQVSDGMFCFLDGFDDEAIPFHQSLNLNNLLMDGVTRMDEMRYFRQRVPSGDYVPERAEGRTEPPKEFRAVYEQIDGVLSVIELGRVLGLGEFQTTKQLFQLIQSKHVTMQKPRMRGGPLEVVETANAVLQQIHQEADSFGKGTILRNNLASFVDPTYEQLFSRAGPAEKGAFEAQRVVDNARALFAGANIERQLKELLYDYVSFALFTAGSLVRRSKDQGLSKQVEPLMSRLRPIG</sequence>
<evidence type="ECO:0000313" key="3">
    <source>
        <dbReference type="Proteomes" id="UP001139031"/>
    </source>
</evidence>
<proteinExistence type="predicted"/>
<dbReference type="SUPFAM" id="SSF160246">
    <property type="entry name" value="EspE N-terminal domain-like"/>
    <property type="match status" value="1"/>
</dbReference>
<name>A0ABS7TZG3_9BACT</name>
<evidence type="ECO:0000313" key="2">
    <source>
        <dbReference type="EMBL" id="MBZ5713546.1"/>
    </source>
</evidence>
<dbReference type="Proteomes" id="UP001139031">
    <property type="component" value="Unassembled WGS sequence"/>
</dbReference>
<feature type="domain" description="PatA-like N-terminal" evidence="1">
    <location>
        <begin position="77"/>
        <end position="222"/>
    </location>
</feature>
<dbReference type="Pfam" id="PF14332">
    <property type="entry name" value="DUF4388"/>
    <property type="match status" value="1"/>
</dbReference>
<reference evidence="2" key="1">
    <citation type="submission" date="2021-08" db="EMBL/GenBank/DDBJ databases">
        <authorList>
            <person name="Stevens D.C."/>
        </authorList>
    </citation>
    <scope>NUCLEOTIDE SEQUENCE</scope>
    <source>
        <strain evidence="2">DSM 53165</strain>
    </source>
</reference>